<reference evidence="2" key="1">
    <citation type="journal article" date="2015" name="Nature">
        <title>Complex archaea that bridge the gap between prokaryotes and eukaryotes.</title>
        <authorList>
            <person name="Spang A."/>
            <person name="Saw J.H."/>
            <person name="Jorgensen S.L."/>
            <person name="Zaremba-Niedzwiedzka K."/>
            <person name="Martijn J."/>
            <person name="Lind A.E."/>
            <person name="van Eijk R."/>
            <person name="Schleper C."/>
            <person name="Guy L."/>
            <person name="Ettema T.J."/>
        </authorList>
    </citation>
    <scope>NUCLEOTIDE SEQUENCE</scope>
</reference>
<dbReference type="EMBL" id="LAZR01013216">
    <property type="protein sequence ID" value="KKM22997.1"/>
    <property type="molecule type" value="Genomic_DNA"/>
</dbReference>
<feature type="compositionally biased region" description="Basic and acidic residues" evidence="1">
    <location>
        <begin position="96"/>
        <end position="105"/>
    </location>
</feature>
<evidence type="ECO:0000256" key="1">
    <source>
        <dbReference type="SAM" id="MobiDB-lite"/>
    </source>
</evidence>
<dbReference type="AlphaFoldDB" id="A0A0F9I614"/>
<accession>A0A0F9I614</accession>
<name>A0A0F9I614_9ZZZZ</name>
<protein>
    <submittedName>
        <fullName evidence="2">Uncharacterized protein</fullName>
    </submittedName>
</protein>
<comment type="caution">
    <text evidence="2">The sequence shown here is derived from an EMBL/GenBank/DDBJ whole genome shotgun (WGS) entry which is preliminary data.</text>
</comment>
<gene>
    <name evidence="2" type="ORF">LCGC14_1619600</name>
</gene>
<evidence type="ECO:0000313" key="2">
    <source>
        <dbReference type="EMBL" id="KKM22997.1"/>
    </source>
</evidence>
<proteinExistence type="predicted"/>
<sequence length="115" mass="12327">MAKATLDCGHPTACWRGDYDEDVCCRWCEEVRNLKSHNAALREQIHKTAIVIHGGEHAIAVSSPIGLVEILGGTVNFHDGDPDGCEHLSVIGRGSDDAKAKEALRQGDPGQAPQT</sequence>
<feature type="region of interest" description="Disordered" evidence="1">
    <location>
        <begin position="96"/>
        <end position="115"/>
    </location>
</feature>
<organism evidence="2">
    <name type="scientific">marine sediment metagenome</name>
    <dbReference type="NCBI Taxonomy" id="412755"/>
    <lineage>
        <taxon>unclassified sequences</taxon>
        <taxon>metagenomes</taxon>
        <taxon>ecological metagenomes</taxon>
    </lineage>
</organism>